<feature type="transmembrane region" description="Helical" evidence="1">
    <location>
        <begin position="21"/>
        <end position="40"/>
    </location>
</feature>
<dbReference type="Proteomes" id="UP000887104">
    <property type="component" value="Unassembled WGS sequence"/>
</dbReference>
<evidence type="ECO:0000256" key="1">
    <source>
        <dbReference type="SAM" id="Phobius"/>
    </source>
</evidence>
<accession>A0ABQ4PCE7</accession>
<gene>
    <name evidence="2" type="ORF">TUM4438_18170</name>
</gene>
<name>A0ABQ4PCE7_9GAMM</name>
<comment type="caution">
    <text evidence="2">The sequence shown here is derived from an EMBL/GenBank/DDBJ whole genome shotgun (WGS) entry which is preliminary data.</text>
</comment>
<dbReference type="EMBL" id="BPEY01000027">
    <property type="protein sequence ID" value="GIU45210.1"/>
    <property type="molecule type" value="Genomic_DNA"/>
</dbReference>
<protein>
    <submittedName>
        <fullName evidence="2">Uncharacterized protein</fullName>
    </submittedName>
</protein>
<keyword evidence="1" id="KW-0472">Membrane</keyword>
<keyword evidence="1" id="KW-0812">Transmembrane</keyword>
<evidence type="ECO:0000313" key="2">
    <source>
        <dbReference type="EMBL" id="GIU45210.1"/>
    </source>
</evidence>
<proteinExistence type="predicted"/>
<reference evidence="2" key="1">
    <citation type="submission" date="2021-05" db="EMBL/GenBank/DDBJ databases">
        <title>Molecular characterization for Shewanella algae harboring chromosomal blaOXA-55-like strains isolated from clinical and environment sample.</title>
        <authorList>
            <person name="Ohama Y."/>
            <person name="Aoki K."/>
            <person name="Harada S."/>
            <person name="Moriya K."/>
            <person name="Ishii Y."/>
            <person name="Tateda K."/>
        </authorList>
    </citation>
    <scope>NUCLEOTIDE SEQUENCE</scope>
    <source>
        <strain evidence="2">JCM 11563</strain>
    </source>
</reference>
<keyword evidence="3" id="KW-1185">Reference proteome</keyword>
<sequence>MGYKICKQTDERMVLQTTGGIIDFIFGIVMAAIGAVIMYLRWFNFQDTGEIIMSVY</sequence>
<keyword evidence="1" id="KW-1133">Transmembrane helix</keyword>
<organism evidence="2 3">
    <name type="scientific">Shewanella sairae</name>
    <dbReference type="NCBI Taxonomy" id="190310"/>
    <lineage>
        <taxon>Bacteria</taxon>
        <taxon>Pseudomonadati</taxon>
        <taxon>Pseudomonadota</taxon>
        <taxon>Gammaproteobacteria</taxon>
        <taxon>Alteromonadales</taxon>
        <taxon>Shewanellaceae</taxon>
        <taxon>Shewanella</taxon>
    </lineage>
</organism>
<dbReference type="RefSeq" id="WP_220780872.1">
    <property type="nucleotide sequence ID" value="NZ_BPEY01000027.1"/>
</dbReference>
<evidence type="ECO:0000313" key="3">
    <source>
        <dbReference type="Proteomes" id="UP000887104"/>
    </source>
</evidence>